<evidence type="ECO:0000313" key="3">
    <source>
        <dbReference type="Proteomes" id="UP000193487"/>
    </source>
</evidence>
<dbReference type="PIRSF" id="PIRSF004681">
    <property type="entry name" value="UCP004681"/>
    <property type="match status" value="1"/>
</dbReference>
<dbReference type="PANTHER" id="PTHR30615:SF8">
    <property type="entry name" value="UPF0047 PROTEIN C4A8.02C"/>
    <property type="match status" value="1"/>
</dbReference>
<keyword evidence="3" id="KW-1185">Reference proteome</keyword>
<dbReference type="Proteomes" id="UP000193487">
    <property type="component" value="Unassembled WGS sequence"/>
</dbReference>
<evidence type="ECO:0000256" key="1">
    <source>
        <dbReference type="ARBA" id="ARBA00005534"/>
    </source>
</evidence>
<dbReference type="PROSITE" id="PS01314">
    <property type="entry name" value="UPF0047"/>
    <property type="match status" value="1"/>
</dbReference>
<dbReference type="InterPro" id="IPR035917">
    <property type="entry name" value="YjbQ-like_sf"/>
</dbReference>
<dbReference type="InterPro" id="IPR001602">
    <property type="entry name" value="UPF0047_YjbQ-like"/>
</dbReference>
<sequence length="133" mass="14406">MDTDVLDVDTTRRRIVDLTGEVRSFCASRADGLCNVFVPHATAGVAIIETGAGSEDDLVDTLERLLPRDDRYRHQHGSPGHGADHVLPAIVSPSVTVPVQGGEPLLGTWQSVVLVDLNRDNPRRSVRLSFVKG</sequence>
<comment type="caution">
    <text evidence="2">The sequence shown here is derived from an EMBL/GenBank/DDBJ whole genome shotgun (WGS) entry which is preliminary data.</text>
</comment>
<dbReference type="EMBL" id="LQPE01000014">
    <property type="protein sequence ID" value="ORW10653.1"/>
    <property type="molecule type" value="Genomic_DNA"/>
</dbReference>
<evidence type="ECO:0008006" key="4">
    <source>
        <dbReference type="Google" id="ProtNLM"/>
    </source>
</evidence>
<gene>
    <name evidence="2" type="ORF">AWC14_19970</name>
</gene>
<evidence type="ECO:0000313" key="2">
    <source>
        <dbReference type="EMBL" id="ORW10653.1"/>
    </source>
</evidence>
<dbReference type="Gene3D" id="2.60.120.460">
    <property type="entry name" value="YjbQ-like"/>
    <property type="match status" value="1"/>
</dbReference>
<dbReference type="NCBIfam" id="TIGR00149">
    <property type="entry name" value="TIGR00149_YjbQ"/>
    <property type="match status" value="1"/>
</dbReference>
<dbReference type="Pfam" id="PF01894">
    <property type="entry name" value="YjbQ"/>
    <property type="match status" value="1"/>
</dbReference>
<name>A0A1X1YI03_9MYCO</name>
<comment type="similarity">
    <text evidence="1">Belongs to the UPF0047 family.</text>
</comment>
<dbReference type="PANTHER" id="PTHR30615">
    <property type="entry name" value="UNCHARACTERIZED PROTEIN YJBQ-RELATED"/>
    <property type="match status" value="1"/>
</dbReference>
<proteinExistence type="inferred from homology"/>
<dbReference type="AlphaFoldDB" id="A0A1X1YI03"/>
<reference evidence="2 3" key="1">
    <citation type="submission" date="2016-01" db="EMBL/GenBank/DDBJ databases">
        <title>The new phylogeny of the genus Mycobacterium.</title>
        <authorList>
            <person name="Tarcisio F."/>
            <person name="Conor M."/>
            <person name="Antonella G."/>
            <person name="Elisabetta G."/>
            <person name="Giulia F.S."/>
            <person name="Sara T."/>
            <person name="Anna F."/>
            <person name="Clotilde B."/>
            <person name="Roberto B."/>
            <person name="Veronica D.S."/>
            <person name="Fabio R."/>
            <person name="Monica P."/>
            <person name="Olivier J."/>
            <person name="Enrico T."/>
            <person name="Nicola S."/>
        </authorList>
    </citation>
    <scope>NUCLEOTIDE SEQUENCE [LARGE SCALE GENOMIC DNA]</scope>
    <source>
        <strain evidence="2 3">DSM 45166</strain>
    </source>
</reference>
<protein>
    <recommendedName>
        <fullName evidence="4">Secondary thiamine-phosphate synthase enzyme</fullName>
    </recommendedName>
</protein>
<organism evidence="2 3">
    <name type="scientific">Mycobacterium kyorinense</name>
    <dbReference type="NCBI Taxonomy" id="487514"/>
    <lineage>
        <taxon>Bacteria</taxon>
        <taxon>Bacillati</taxon>
        <taxon>Actinomycetota</taxon>
        <taxon>Actinomycetes</taxon>
        <taxon>Mycobacteriales</taxon>
        <taxon>Mycobacteriaceae</taxon>
        <taxon>Mycobacterium</taxon>
    </lineage>
</organism>
<dbReference type="SUPFAM" id="SSF111038">
    <property type="entry name" value="YjbQ-like"/>
    <property type="match status" value="1"/>
</dbReference>
<accession>A0A1X1YI03</accession>
<dbReference type="OrthoDB" id="9801725at2"/>
<dbReference type="STRING" id="487514.A5707_18495"/>